<feature type="transmembrane region" description="Helical" evidence="7">
    <location>
        <begin position="487"/>
        <end position="509"/>
    </location>
</feature>
<organism evidence="9 10">
    <name type="scientific">Coniella lustricola</name>
    <dbReference type="NCBI Taxonomy" id="2025994"/>
    <lineage>
        <taxon>Eukaryota</taxon>
        <taxon>Fungi</taxon>
        <taxon>Dikarya</taxon>
        <taxon>Ascomycota</taxon>
        <taxon>Pezizomycotina</taxon>
        <taxon>Sordariomycetes</taxon>
        <taxon>Sordariomycetidae</taxon>
        <taxon>Diaporthales</taxon>
        <taxon>Schizoparmaceae</taxon>
        <taxon>Coniella</taxon>
    </lineage>
</organism>
<keyword evidence="5 7" id="KW-0472">Membrane</keyword>
<dbReference type="InterPro" id="IPR013057">
    <property type="entry name" value="AA_transpt_TM"/>
</dbReference>
<feature type="transmembrane region" description="Helical" evidence="7">
    <location>
        <begin position="549"/>
        <end position="574"/>
    </location>
</feature>
<dbReference type="GO" id="GO:0015179">
    <property type="term" value="F:L-amino acid transmembrane transporter activity"/>
    <property type="evidence" value="ECO:0007669"/>
    <property type="project" value="TreeGrafter"/>
</dbReference>
<evidence type="ECO:0000256" key="5">
    <source>
        <dbReference type="ARBA" id="ARBA00023136"/>
    </source>
</evidence>
<feature type="compositionally biased region" description="Basic and acidic residues" evidence="6">
    <location>
        <begin position="87"/>
        <end position="99"/>
    </location>
</feature>
<feature type="region of interest" description="Disordered" evidence="6">
    <location>
        <begin position="87"/>
        <end position="127"/>
    </location>
</feature>
<sequence>MAVGTLIEPVADPRASLNVEKPHYNDGKRVFGFAARVDPTVTFEEYQYYAEIQRAAEHEENKRYVEERGPMTFTKLIKGRFSKGVHQERAEREAREEQNKTAVAGFNKETEAGNVSPSSDSVNTEEEWKQAARGMRTASWGTIFYIITTDILGWGSTPYVFANVGWGLGVSMYVLFGVAAALSGWMIWKVFLGLDSLHYPMSSFGDTYFRVYGPFWRHAINIFQALQQFMTVAVIIVGNAQIIAQLNPKICFIVCMLITMIIGCILGSIRSLQRLGWLCNASVWLNIVSFIIVMVSAANYGIDYEFVFNSTLLKDVMPVRTFAGPPPDAYQMSAYGTAATMSGVNSMVYSYGGALLFVAFLAEMRHPWDFWKGMLAAQSFICVVYIFFGAFVYGFYGQYSSSSITQVTAMKGLQVAGNIFGLLTAFIACFLYFNIGLKTVYLEVGQEILNLPALTTKKGKLLWYALGPLYWILAFIVAAAVPNLSGISNLVGSLMILNFTYTFPAFLYLGYRIQVDAKLPGEGFDPVTRVTTRHDNGYKRWIRGFTVSWHINLLSLLYGLGGAACCGLGAWAAITSLMELFGPGGTVATSFGCASPV</sequence>
<evidence type="ECO:0000256" key="1">
    <source>
        <dbReference type="ARBA" id="ARBA00004141"/>
    </source>
</evidence>
<dbReference type="GO" id="GO:0016020">
    <property type="term" value="C:membrane"/>
    <property type="evidence" value="ECO:0007669"/>
    <property type="project" value="UniProtKB-SubCell"/>
</dbReference>
<feature type="transmembrane region" description="Helical" evidence="7">
    <location>
        <begin position="173"/>
        <end position="192"/>
    </location>
</feature>
<keyword evidence="10" id="KW-1185">Reference proteome</keyword>
<accession>A0A2T3AMH5</accession>
<dbReference type="Proteomes" id="UP000241462">
    <property type="component" value="Unassembled WGS sequence"/>
</dbReference>
<dbReference type="AlphaFoldDB" id="A0A2T3AMH5"/>
<dbReference type="Pfam" id="PF01490">
    <property type="entry name" value="Aa_trans"/>
    <property type="match status" value="1"/>
</dbReference>
<feature type="transmembrane region" description="Helical" evidence="7">
    <location>
        <begin position="461"/>
        <end position="481"/>
    </location>
</feature>
<protein>
    <submittedName>
        <fullName evidence="9">Transmembrane amino acid transporter protein-domain-containing protein</fullName>
    </submittedName>
</protein>
<evidence type="ECO:0000256" key="4">
    <source>
        <dbReference type="ARBA" id="ARBA00022989"/>
    </source>
</evidence>
<dbReference type="EMBL" id="KZ678374">
    <property type="protein sequence ID" value="PSS03537.1"/>
    <property type="molecule type" value="Genomic_DNA"/>
</dbReference>
<name>A0A2T3AMH5_9PEZI</name>
<comment type="subcellular location">
    <subcellularLocation>
        <location evidence="1">Membrane</location>
        <topology evidence="1">Multi-pass membrane protein</topology>
    </subcellularLocation>
</comment>
<gene>
    <name evidence="9" type="ORF">BD289DRAFT_153471</name>
</gene>
<comment type="similarity">
    <text evidence="2">Belongs to the amino acid/polyamine transporter 2 family.</text>
</comment>
<evidence type="ECO:0000313" key="10">
    <source>
        <dbReference type="Proteomes" id="UP000241462"/>
    </source>
</evidence>
<dbReference type="OrthoDB" id="40134at2759"/>
<reference evidence="9 10" key="1">
    <citation type="journal article" date="2018" name="Mycol. Prog.">
        <title>Coniella lustricola, a new species from submerged detritus.</title>
        <authorList>
            <person name="Raudabaugh D.B."/>
            <person name="Iturriaga T."/>
            <person name="Carver A."/>
            <person name="Mondo S."/>
            <person name="Pangilinan J."/>
            <person name="Lipzen A."/>
            <person name="He G."/>
            <person name="Amirebrahimi M."/>
            <person name="Grigoriev I.V."/>
            <person name="Miller A.N."/>
        </authorList>
    </citation>
    <scope>NUCLEOTIDE SEQUENCE [LARGE SCALE GENOMIC DNA]</scope>
    <source>
        <strain evidence="9 10">B22-T-1</strain>
    </source>
</reference>
<feature type="transmembrane region" description="Helical" evidence="7">
    <location>
        <begin position="250"/>
        <end position="269"/>
    </location>
</feature>
<proteinExistence type="inferred from homology"/>
<dbReference type="InParanoid" id="A0A2T3AMH5"/>
<dbReference type="STRING" id="2025994.A0A2T3AMH5"/>
<evidence type="ECO:0000256" key="7">
    <source>
        <dbReference type="SAM" id="Phobius"/>
    </source>
</evidence>
<evidence type="ECO:0000256" key="2">
    <source>
        <dbReference type="ARBA" id="ARBA00008066"/>
    </source>
</evidence>
<feature type="domain" description="Amino acid transporter transmembrane" evidence="8">
    <location>
        <begin position="136"/>
        <end position="509"/>
    </location>
</feature>
<dbReference type="PANTHER" id="PTHR22950">
    <property type="entry name" value="AMINO ACID TRANSPORTER"/>
    <property type="match status" value="1"/>
</dbReference>
<feature type="transmembrane region" description="Helical" evidence="7">
    <location>
        <begin position="416"/>
        <end position="440"/>
    </location>
</feature>
<keyword evidence="3 7" id="KW-0812">Transmembrane</keyword>
<evidence type="ECO:0000313" key="9">
    <source>
        <dbReference type="EMBL" id="PSS03537.1"/>
    </source>
</evidence>
<feature type="transmembrane region" description="Helical" evidence="7">
    <location>
        <begin position="225"/>
        <end position="244"/>
    </location>
</feature>
<feature type="transmembrane region" description="Helical" evidence="7">
    <location>
        <begin position="143"/>
        <end position="161"/>
    </location>
</feature>
<feature type="transmembrane region" description="Helical" evidence="7">
    <location>
        <begin position="374"/>
        <end position="396"/>
    </location>
</feature>
<dbReference type="PANTHER" id="PTHR22950:SF461">
    <property type="entry name" value="AMINO ACID TRANSPORTER TRANSMEMBRANE DOMAIN-CONTAINING PROTEIN"/>
    <property type="match status" value="1"/>
</dbReference>
<feature type="compositionally biased region" description="Polar residues" evidence="6">
    <location>
        <begin position="113"/>
        <end position="122"/>
    </location>
</feature>
<evidence type="ECO:0000256" key="6">
    <source>
        <dbReference type="SAM" id="MobiDB-lite"/>
    </source>
</evidence>
<evidence type="ECO:0000259" key="8">
    <source>
        <dbReference type="Pfam" id="PF01490"/>
    </source>
</evidence>
<keyword evidence="4 7" id="KW-1133">Transmembrane helix</keyword>
<feature type="transmembrane region" description="Helical" evidence="7">
    <location>
        <begin position="281"/>
        <end position="302"/>
    </location>
</feature>
<feature type="transmembrane region" description="Helical" evidence="7">
    <location>
        <begin position="342"/>
        <end position="362"/>
    </location>
</feature>
<evidence type="ECO:0000256" key="3">
    <source>
        <dbReference type="ARBA" id="ARBA00022692"/>
    </source>
</evidence>